<name>A0ABX5GMM5_9GAMM</name>
<organism evidence="1 2">
    <name type="scientific">Photobacterium iliopiscarium</name>
    <dbReference type="NCBI Taxonomy" id="56192"/>
    <lineage>
        <taxon>Bacteria</taxon>
        <taxon>Pseudomonadati</taxon>
        <taxon>Pseudomonadota</taxon>
        <taxon>Gammaproteobacteria</taxon>
        <taxon>Vibrionales</taxon>
        <taxon>Vibrionaceae</taxon>
        <taxon>Photobacterium</taxon>
    </lineage>
</organism>
<keyword evidence="2" id="KW-1185">Reference proteome</keyword>
<accession>A0ABX5GMM5</accession>
<dbReference type="Proteomes" id="UP000241190">
    <property type="component" value="Unassembled WGS sequence"/>
</dbReference>
<dbReference type="EMBL" id="PYOP01000051">
    <property type="protein sequence ID" value="PSW91407.1"/>
    <property type="molecule type" value="Genomic_DNA"/>
</dbReference>
<sequence>MDFRKIKEGEFWRLSETGQLIDYTLCESMADIDKFQLIARLKNENVIYSVRHGRNDSLRTWRLDVMAKALKQRGITEFTVKMVDGE</sequence>
<protein>
    <submittedName>
        <fullName evidence="1">Uncharacterized protein</fullName>
    </submittedName>
</protein>
<proteinExistence type="predicted"/>
<reference evidence="1 2" key="1">
    <citation type="submission" date="2018-03" db="EMBL/GenBank/DDBJ databases">
        <title>Whole genome sequencing of Histamine producing bacteria.</title>
        <authorList>
            <person name="Butler K."/>
        </authorList>
    </citation>
    <scope>NUCLEOTIDE SEQUENCE [LARGE SCALE GENOMIC DNA]</scope>
    <source>
        <strain evidence="1 2">ATCC 51761</strain>
    </source>
</reference>
<evidence type="ECO:0000313" key="2">
    <source>
        <dbReference type="Proteomes" id="UP000241190"/>
    </source>
</evidence>
<evidence type="ECO:0000313" key="1">
    <source>
        <dbReference type="EMBL" id="PSW91407.1"/>
    </source>
</evidence>
<comment type="caution">
    <text evidence="1">The sequence shown here is derived from an EMBL/GenBank/DDBJ whole genome shotgun (WGS) entry which is preliminary data.</text>
</comment>
<dbReference type="RefSeq" id="WP_052675328.1">
    <property type="nucleotide sequence ID" value="NZ_JZSR01000061.1"/>
</dbReference>
<gene>
    <name evidence="1" type="ORF">C9J52_19190</name>
</gene>